<dbReference type="PANTHER" id="PTHR21483:SF18">
    <property type="entry name" value="RNA POLYMERASE II-ASSOCIATED PROTEIN 1"/>
    <property type="match status" value="1"/>
</dbReference>
<dbReference type="Pfam" id="PF25766">
    <property type="entry name" value="TPR_RPAP1"/>
    <property type="match status" value="1"/>
</dbReference>
<protein>
    <recommendedName>
        <fullName evidence="2">RPAP1/MINIYO-like TPR repeats domain-containing protein</fullName>
    </recommendedName>
</protein>
<dbReference type="GO" id="GO:0006366">
    <property type="term" value="P:transcription by RNA polymerase II"/>
    <property type="evidence" value="ECO:0007669"/>
    <property type="project" value="InterPro"/>
</dbReference>
<accession>A0A0X3Q1C5</accession>
<feature type="region of interest" description="Disordered" evidence="1">
    <location>
        <begin position="728"/>
        <end position="750"/>
    </location>
</feature>
<reference evidence="3" key="1">
    <citation type="submission" date="2016-01" db="EMBL/GenBank/DDBJ databases">
        <title>Reference transcriptome for the parasite Schistocephalus solidus: insights into the molecular evolution of parasitism.</title>
        <authorList>
            <person name="Hebert F.O."/>
            <person name="Grambauer S."/>
            <person name="Barber I."/>
            <person name="Landry C.R."/>
            <person name="Aubin-Horth N."/>
        </authorList>
    </citation>
    <scope>NUCLEOTIDE SEQUENCE</scope>
</reference>
<feature type="compositionally biased region" description="Polar residues" evidence="1">
    <location>
        <begin position="450"/>
        <end position="465"/>
    </location>
</feature>
<evidence type="ECO:0000313" key="3">
    <source>
        <dbReference type="EMBL" id="JAP57789.1"/>
    </source>
</evidence>
<sequence>MLDECFEWPLERISSLSAAPNYGVPPPPNLRPSVYRVPKSGYVVHRAFAAPNRQLGEDESKSDHAALMQEDPVLCLFEKTKLAHRIAWLLAHGPGRVQAQLSADAAGCWLPSILLRGIRHSCALALQIFNTPRLIETLFKNFLPTQWPQASTNNAGSVKSTPARLEVGHDVPLPAMLKVMRVLAERSPSIRLSLVSKFALVDRCLTYLLPPGSVPTRNPSHVCVTSIVSHLPACLPLNLRILLQLEALRCLTVCVRNPDPPMKALDALKSRLDDLFAMAEMVRTAHANIASLESQTPFCHLLIHLWTGWLAFLARLLPLLSKSGLNQYVEKLSGFALGVLALAKPLFTSEPIPDPHDLFGNQKLSPALVAVAVNAVLLVLQVTRVDPNPVIPFMSKFKSVFTEYLEPLFSGPAWSKILGYVVRRESVLTGYPSLIGDVRTVELNLPTGYQPASSEQQHPENQLPSLSGLDPSEKLDASLLDPIALTAPVLPDLGMYVCFRYNMGSTGTCAVLWPPLPQLQVVVEPIDTPPLSSSRRPHHRLLPLVAAAVQLQETCVSWHVDVNLKPVVSFWLQRFSKLSVPPVASKNSVPLPCSLLSIESNLVGRAVLTDAQRSRAPENCNEKTFIWRTAMQLLPFLFTNQSEVAFELIRTVILDPELTLGLLEKTYPSAMVLPREPWPQFDPIFHRRLFHHIRRLYLAELSSFLVPGQAHSSWPVTGHLNKSLNCVIEEEEEEEDSKESESTSTYSSIQSSQHSTAYTAPFCDPLLPDDWLYVPVLRRYLRCTARTHNSGDASNEPPCRFSEDSSDEYLVDATACLSWILVVLEQFPPSRSRLATGRFLPPDAHFTRLLCAIISCSSAGALCFDLAGLVMGRLLRLLCPQMCVDSLADGSVNLPVNALSLYDLYVELLQQFAAVSYSSPVFASILLFFCQTDLPSSFRKALWSEHQIVLRSLILAPSEFILPPKSFNDLFEPEESDEAVLRAYASAFSSGLVSLPCQPILSLIALHHLNRYIFCTRNLHEPLTRQLSRTLFWLNKQERRRASTHGWSEELIDLLRRYKRPRLLSLGEETSLNPELVSAQYRRQHLAAWASSELADFYDPDIPDSRARHWILFTQLNC</sequence>
<dbReference type="InterPro" id="IPR057989">
    <property type="entry name" value="TPR_RPAP1/MINIYO-like"/>
</dbReference>
<evidence type="ECO:0000259" key="2">
    <source>
        <dbReference type="Pfam" id="PF25766"/>
    </source>
</evidence>
<dbReference type="InterPro" id="IPR039913">
    <property type="entry name" value="RPAP1/Rba50"/>
</dbReference>
<feature type="region of interest" description="Disordered" evidence="1">
    <location>
        <begin position="448"/>
        <end position="467"/>
    </location>
</feature>
<gene>
    <name evidence="3" type="ORF">TR149330</name>
</gene>
<dbReference type="EMBL" id="GEEE01005436">
    <property type="protein sequence ID" value="JAP57789.1"/>
    <property type="molecule type" value="Transcribed_RNA"/>
</dbReference>
<feature type="compositionally biased region" description="Acidic residues" evidence="1">
    <location>
        <begin position="728"/>
        <end position="738"/>
    </location>
</feature>
<proteinExistence type="predicted"/>
<feature type="domain" description="RPAP1/MINIYO-like TPR repeats" evidence="2">
    <location>
        <begin position="802"/>
        <end position="1018"/>
    </location>
</feature>
<name>A0A0X3Q1C5_SCHSO</name>
<dbReference type="PANTHER" id="PTHR21483">
    <property type="entry name" value="RNA POLYMERASE II-ASSOCIATED PROTEIN 1"/>
    <property type="match status" value="1"/>
</dbReference>
<dbReference type="AlphaFoldDB" id="A0A0X3Q1C5"/>
<organism evidence="3">
    <name type="scientific">Schistocephalus solidus</name>
    <name type="common">Tapeworm</name>
    <dbReference type="NCBI Taxonomy" id="70667"/>
    <lineage>
        <taxon>Eukaryota</taxon>
        <taxon>Metazoa</taxon>
        <taxon>Spiralia</taxon>
        <taxon>Lophotrochozoa</taxon>
        <taxon>Platyhelminthes</taxon>
        <taxon>Cestoda</taxon>
        <taxon>Eucestoda</taxon>
        <taxon>Diphyllobothriidea</taxon>
        <taxon>Diphyllobothriidae</taxon>
        <taxon>Schistocephalus</taxon>
    </lineage>
</organism>
<evidence type="ECO:0000256" key="1">
    <source>
        <dbReference type="SAM" id="MobiDB-lite"/>
    </source>
</evidence>